<evidence type="ECO:0000256" key="3">
    <source>
        <dbReference type="ARBA" id="ARBA00022448"/>
    </source>
</evidence>
<evidence type="ECO:0000259" key="9">
    <source>
        <dbReference type="Pfam" id="PF00892"/>
    </source>
</evidence>
<keyword evidence="7 8" id="KW-0472">Membrane</keyword>
<dbReference type="Pfam" id="PF00892">
    <property type="entry name" value="EamA"/>
    <property type="match status" value="2"/>
</dbReference>
<reference evidence="11" key="1">
    <citation type="journal article" date="2019" name="Int. J. Syst. Evol. Microbiol.">
        <title>The Global Catalogue of Microorganisms (GCM) 10K type strain sequencing project: providing services to taxonomists for standard genome sequencing and annotation.</title>
        <authorList>
            <consortium name="The Broad Institute Genomics Platform"/>
            <consortium name="The Broad Institute Genome Sequencing Center for Infectious Disease"/>
            <person name="Wu L."/>
            <person name="Ma J."/>
        </authorList>
    </citation>
    <scope>NUCLEOTIDE SEQUENCE [LARGE SCALE GENOMIC DNA]</scope>
    <source>
        <strain evidence="11">TISTR 1571</strain>
    </source>
</reference>
<proteinExistence type="inferred from homology"/>
<comment type="subcellular location">
    <subcellularLocation>
        <location evidence="1">Cell membrane</location>
        <topology evidence="1">Multi-pass membrane protein</topology>
    </subcellularLocation>
</comment>
<dbReference type="PANTHER" id="PTHR22911">
    <property type="entry name" value="ACYL-MALONYL CONDENSING ENZYME-RELATED"/>
    <property type="match status" value="1"/>
</dbReference>
<feature type="transmembrane region" description="Helical" evidence="8">
    <location>
        <begin position="212"/>
        <end position="232"/>
    </location>
</feature>
<evidence type="ECO:0000313" key="11">
    <source>
        <dbReference type="Proteomes" id="UP001597452"/>
    </source>
</evidence>
<accession>A0ABW5QA77</accession>
<evidence type="ECO:0000256" key="6">
    <source>
        <dbReference type="ARBA" id="ARBA00022989"/>
    </source>
</evidence>
<name>A0ABW5QA77_9BACI</name>
<feature type="domain" description="EamA" evidence="9">
    <location>
        <begin position="9"/>
        <end position="149"/>
    </location>
</feature>
<sequence>MLGLSNERLGILYASGAYLLWGFLPLYWKLVDHVPAWEILAHRIIWSFVFMILLIVTIRRWHLFLEECKQIMFNKKKLFGITAAGLIISLNWVIFIWAVNSDRVLDASLGYYINPLISIFFGFIFLKERFTKIQWTAIALVFIGVFYMTYNFGSVPWAALGMAVTFALYGLLKKTVDLNAIFGLAIETLIVTPVALVYVFLLESNGTGAMGFSFEGLILIGTGLATALPLLLFGQGAKRIPLSLVGFLQYFAPTIMLLLGVFLFGESFTQVHAITFTLIWLGLILYSYERFLHIRKMKTVG</sequence>
<evidence type="ECO:0000256" key="5">
    <source>
        <dbReference type="ARBA" id="ARBA00022692"/>
    </source>
</evidence>
<feature type="transmembrane region" description="Helical" evidence="8">
    <location>
        <begin position="9"/>
        <end position="28"/>
    </location>
</feature>
<feature type="transmembrane region" description="Helical" evidence="8">
    <location>
        <begin position="244"/>
        <end position="265"/>
    </location>
</feature>
<protein>
    <submittedName>
        <fullName evidence="10">EamA family transporter RarD</fullName>
    </submittedName>
</protein>
<comment type="caution">
    <text evidence="10">The sequence shown here is derived from an EMBL/GenBank/DDBJ whole genome shotgun (WGS) entry which is preliminary data.</text>
</comment>
<dbReference type="RefSeq" id="WP_054754746.1">
    <property type="nucleotide sequence ID" value="NZ_JBHUMZ010000020.1"/>
</dbReference>
<feature type="transmembrane region" description="Helical" evidence="8">
    <location>
        <begin position="40"/>
        <end position="58"/>
    </location>
</feature>
<evidence type="ECO:0000256" key="2">
    <source>
        <dbReference type="ARBA" id="ARBA00007362"/>
    </source>
</evidence>
<dbReference type="Proteomes" id="UP001597452">
    <property type="component" value="Unassembled WGS sequence"/>
</dbReference>
<dbReference type="InterPro" id="IPR037185">
    <property type="entry name" value="EmrE-like"/>
</dbReference>
<evidence type="ECO:0000256" key="8">
    <source>
        <dbReference type="SAM" id="Phobius"/>
    </source>
</evidence>
<keyword evidence="3" id="KW-0813">Transport</keyword>
<keyword evidence="11" id="KW-1185">Reference proteome</keyword>
<feature type="transmembrane region" description="Helical" evidence="8">
    <location>
        <begin position="156"/>
        <end position="172"/>
    </location>
</feature>
<evidence type="ECO:0000256" key="1">
    <source>
        <dbReference type="ARBA" id="ARBA00004651"/>
    </source>
</evidence>
<feature type="transmembrane region" description="Helical" evidence="8">
    <location>
        <begin position="179"/>
        <end position="200"/>
    </location>
</feature>
<feature type="transmembrane region" description="Helical" evidence="8">
    <location>
        <begin position="78"/>
        <end position="97"/>
    </location>
</feature>
<feature type="transmembrane region" description="Helical" evidence="8">
    <location>
        <begin position="271"/>
        <end position="288"/>
    </location>
</feature>
<evidence type="ECO:0000313" key="10">
    <source>
        <dbReference type="EMBL" id="MFD2638904.1"/>
    </source>
</evidence>
<gene>
    <name evidence="10" type="primary">rarD</name>
    <name evidence="10" type="ORF">ACFSW4_08515</name>
</gene>
<feature type="transmembrane region" description="Helical" evidence="8">
    <location>
        <begin position="109"/>
        <end position="126"/>
    </location>
</feature>
<feature type="domain" description="EamA" evidence="9">
    <location>
        <begin position="158"/>
        <end position="287"/>
    </location>
</feature>
<organism evidence="10 11">
    <name type="scientific">Piscibacillus salipiscarius</name>
    <dbReference type="NCBI Taxonomy" id="299480"/>
    <lineage>
        <taxon>Bacteria</taxon>
        <taxon>Bacillati</taxon>
        <taxon>Bacillota</taxon>
        <taxon>Bacilli</taxon>
        <taxon>Bacillales</taxon>
        <taxon>Bacillaceae</taxon>
        <taxon>Piscibacillus</taxon>
    </lineage>
</organism>
<keyword evidence="4" id="KW-1003">Cell membrane</keyword>
<keyword evidence="5 8" id="KW-0812">Transmembrane</keyword>
<dbReference type="EMBL" id="JBHUMZ010000020">
    <property type="protein sequence ID" value="MFD2638904.1"/>
    <property type="molecule type" value="Genomic_DNA"/>
</dbReference>
<feature type="transmembrane region" description="Helical" evidence="8">
    <location>
        <begin position="133"/>
        <end position="150"/>
    </location>
</feature>
<dbReference type="NCBIfam" id="TIGR00688">
    <property type="entry name" value="rarD"/>
    <property type="match status" value="1"/>
</dbReference>
<comment type="similarity">
    <text evidence="2">Belongs to the EamA transporter family.</text>
</comment>
<dbReference type="SUPFAM" id="SSF103481">
    <property type="entry name" value="Multidrug resistance efflux transporter EmrE"/>
    <property type="match status" value="2"/>
</dbReference>
<keyword evidence="6 8" id="KW-1133">Transmembrane helix</keyword>
<dbReference type="InterPro" id="IPR004626">
    <property type="entry name" value="RarD"/>
</dbReference>
<dbReference type="InterPro" id="IPR000620">
    <property type="entry name" value="EamA_dom"/>
</dbReference>
<evidence type="ECO:0000256" key="7">
    <source>
        <dbReference type="ARBA" id="ARBA00023136"/>
    </source>
</evidence>
<dbReference type="PANTHER" id="PTHR22911:SF137">
    <property type="entry name" value="SOLUTE CARRIER FAMILY 35 MEMBER G2-RELATED"/>
    <property type="match status" value="1"/>
</dbReference>
<evidence type="ECO:0000256" key="4">
    <source>
        <dbReference type="ARBA" id="ARBA00022475"/>
    </source>
</evidence>